<dbReference type="InterPro" id="IPR023346">
    <property type="entry name" value="Lysozyme-like_dom_sf"/>
</dbReference>
<dbReference type="PROSITE" id="PS00922">
    <property type="entry name" value="TRANSGLYCOSYLASE"/>
    <property type="match status" value="1"/>
</dbReference>
<feature type="domain" description="LysM" evidence="3">
    <location>
        <begin position="428"/>
        <end position="471"/>
    </location>
</feature>
<dbReference type="PROSITE" id="PS51782">
    <property type="entry name" value="LYSM"/>
    <property type="match status" value="2"/>
</dbReference>
<dbReference type="GO" id="GO:0000270">
    <property type="term" value="P:peptidoglycan metabolic process"/>
    <property type="evidence" value="ECO:0007669"/>
    <property type="project" value="InterPro"/>
</dbReference>
<evidence type="ECO:0000313" key="4">
    <source>
        <dbReference type="EMBL" id="NEV64259.1"/>
    </source>
</evidence>
<feature type="chain" id="PRO_5026836835" evidence="2">
    <location>
        <begin position="24"/>
        <end position="478"/>
    </location>
</feature>
<dbReference type="InterPro" id="IPR018392">
    <property type="entry name" value="LysM"/>
</dbReference>
<name>A0A6M0K4C3_9GAMM</name>
<dbReference type="InterPro" id="IPR036779">
    <property type="entry name" value="LysM_dom_sf"/>
</dbReference>
<evidence type="ECO:0000313" key="5">
    <source>
        <dbReference type="Proteomes" id="UP000483379"/>
    </source>
</evidence>
<reference evidence="4 5" key="1">
    <citation type="submission" date="2020-02" db="EMBL/GenBank/DDBJ databases">
        <title>Genome sequences of Thiorhodococcus mannitoliphagus and Thiorhodococcus minor, purple sulfur photosynthetic bacteria in the gammaproteobacterial family, Chromatiaceae.</title>
        <authorList>
            <person name="Aviles F.A."/>
            <person name="Meyer T.E."/>
            <person name="Kyndt J.A."/>
        </authorList>
    </citation>
    <scope>NUCLEOTIDE SEQUENCE [LARGE SCALE GENOMIC DNA]</scope>
    <source>
        <strain evidence="4 5">DSM 11518</strain>
    </source>
</reference>
<sequence>MLGISLLLRPTYALSLLALPFLAGCAGKTELSATDESGYYGSYAGAVSAREYGYVRPAGDIVVGARSRTAGSGQGDNLWRRVQAGMQLDLRADSRIDHTVERFRRDPRFLEKVSRRASPYLPIIVAEIERRGLPMEIALLPHVESRYNPAATSPKAAGGMWQFMPYTAREMGLRLDSGYDERRDVVASTRAALDYLEMLSRRFDGDWELAMAAYNCGPGRVEAAREANRRRGKPTDFWSLDLPRETESYVPQILATAKLVAESRKYGQRLPAIPDRPQMEMIRSSQPMDLVRVATATGVSLSELRRLNPGIRMSASGGPNVSKLMVPAGRGQKISAASRKIRVVPLGASTAPRVALRVKERKQPLATKALADGQTHIVKNGETLASIALRHGLDLKTLAKWNGVSAREPLLPGQTLSIPSRHSAPDLVSHRVRKGDSLSKIARRYGVSMADIRRWNHLADNQLRTGETLRIYRRGSSS</sequence>
<dbReference type="Gene3D" id="1.10.530.10">
    <property type="match status" value="1"/>
</dbReference>
<gene>
    <name evidence="4" type="ORF">G3446_20615</name>
</gene>
<accession>A0A6M0K4C3</accession>
<dbReference type="GO" id="GO:0008932">
    <property type="term" value="F:lytic endotransglycosylase activity"/>
    <property type="evidence" value="ECO:0007669"/>
    <property type="project" value="TreeGrafter"/>
</dbReference>
<feature type="signal peptide" evidence="2">
    <location>
        <begin position="1"/>
        <end position="23"/>
    </location>
</feature>
<dbReference type="Pfam" id="PF01464">
    <property type="entry name" value="SLT"/>
    <property type="match status" value="1"/>
</dbReference>
<keyword evidence="5" id="KW-1185">Reference proteome</keyword>
<dbReference type="RefSeq" id="WP_164454819.1">
    <property type="nucleotide sequence ID" value="NZ_JAAIJQ010000080.1"/>
</dbReference>
<evidence type="ECO:0000256" key="1">
    <source>
        <dbReference type="ARBA" id="ARBA00007734"/>
    </source>
</evidence>
<dbReference type="Pfam" id="PF01476">
    <property type="entry name" value="LysM"/>
    <property type="match status" value="2"/>
</dbReference>
<dbReference type="SUPFAM" id="SSF53955">
    <property type="entry name" value="Lysozyme-like"/>
    <property type="match status" value="1"/>
</dbReference>
<dbReference type="PANTHER" id="PTHR33734">
    <property type="entry name" value="LYSM DOMAIN-CONTAINING GPI-ANCHORED PROTEIN 2"/>
    <property type="match status" value="1"/>
</dbReference>
<comment type="similarity">
    <text evidence="1">Belongs to the transglycosylase Slt family.</text>
</comment>
<dbReference type="GO" id="GO:0016020">
    <property type="term" value="C:membrane"/>
    <property type="evidence" value="ECO:0007669"/>
    <property type="project" value="InterPro"/>
</dbReference>
<dbReference type="PANTHER" id="PTHR33734:SF22">
    <property type="entry name" value="MEMBRANE-BOUND LYTIC MUREIN TRANSGLYCOSYLASE D"/>
    <property type="match status" value="1"/>
</dbReference>
<dbReference type="EMBL" id="JAAIJQ010000080">
    <property type="protein sequence ID" value="NEV64259.1"/>
    <property type="molecule type" value="Genomic_DNA"/>
</dbReference>
<evidence type="ECO:0000259" key="3">
    <source>
        <dbReference type="PROSITE" id="PS51782"/>
    </source>
</evidence>
<evidence type="ECO:0000256" key="2">
    <source>
        <dbReference type="SAM" id="SignalP"/>
    </source>
</evidence>
<dbReference type="AlphaFoldDB" id="A0A6M0K4C3"/>
<organism evidence="4 5">
    <name type="scientific">Thiorhodococcus minor</name>
    <dbReference type="NCBI Taxonomy" id="57489"/>
    <lineage>
        <taxon>Bacteria</taxon>
        <taxon>Pseudomonadati</taxon>
        <taxon>Pseudomonadota</taxon>
        <taxon>Gammaproteobacteria</taxon>
        <taxon>Chromatiales</taxon>
        <taxon>Chromatiaceae</taxon>
        <taxon>Thiorhodococcus</taxon>
    </lineage>
</organism>
<dbReference type="Gene3D" id="3.10.350.10">
    <property type="entry name" value="LysM domain"/>
    <property type="match status" value="2"/>
</dbReference>
<dbReference type="InterPro" id="IPR008258">
    <property type="entry name" value="Transglycosylase_SLT_dom_1"/>
</dbReference>
<dbReference type="CDD" id="cd00118">
    <property type="entry name" value="LysM"/>
    <property type="match status" value="2"/>
</dbReference>
<protein>
    <submittedName>
        <fullName evidence="4">LysM peptidoglycan-binding domain-containing protein</fullName>
    </submittedName>
</protein>
<feature type="domain" description="LysM" evidence="3">
    <location>
        <begin position="374"/>
        <end position="418"/>
    </location>
</feature>
<keyword evidence="2" id="KW-0732">Signal</keyword>
<dbReference type="CDD" id="cd16894">
    <property type="entry name" value="MltD-like"/>
    <property type="match status" value="1"/>
</dbReference>
<dbReference type="Proteomes" id="UP000483379">
    <property type="component" value="Unassembled WGS sequence"/>
</dbReference>
<dbReference type="SMART" id="SM00257">
    <property type="entry name" value="LysM"/>
    <property type="match status" value="2"/>
</dbReference>
<proteinExistence type="inferred from homology"/>
<dbReference type="SUPFAM" id="SSF54106">
    <property type="entry name" value="LysM domain"/>
    <property type="match status" value="2"/>
</dbReference>
<comment type="caution">
    <text evidence="4">The sequence shown here is derived from an EMBL/GenBank/DDBJ whole genome shotgun (WGS) entry which is preliminary data.</text>
</comment>
<dbReference type="InterPro" id="IPR000189">
    <property type="entry name" value="Transglyc_AS"/>
</dbReference>